<evidence type="ECO:0000256" key="9">
    <source>
        <dbReference type="ARBA" id="ARBA00023212"/>
    </source>
</evidence>
<evidence type="ECO:0000256" key="2">
    <source>
        <dbReference type="ARBA" id="ARBA00004245"/>
    </source>
</evidence>
<evidence type="ECO:0000256" key="5">
    <source>
        <dbReference type="ARBA" id="ARBA00022701"/>
    </source>
</evidence>
<keyword evidence="7" id="KW-0813">Transport</keyword>
<dbReference type="EMBL" id="CABIKO010000053">
    <property type="protein sequence ID" value="VVA21592.1"/>
    <property type="molecule type" value="Genomic_DNA"/>
</dbReference>
<name>A0A5E4F1K7_PRUDU</name>
<keyword evidence="7" id="KW-0653">Protein transport</keyword>
<dbReference type="InterPro" id="IPR004241">
    <property type="entry name" value="Atg8-like"/>
</dbReference>
<dbReference type="Gene3D" id="3.10.20.90">
    <property type="entry name" value="Phosphatidylinositol 3-kinase Catalytic Subunit, Chain A, domain 1"/>
    <property type="match status" value="1"/>
</dbReference>
<evidence type="ECO:0000256" key="8">
    <source>
        <dbReference type="ARBA" id="ARBA00023136"/>
    </source>
</evidence>
<dbReference type="GO" id="GO:0015031">
    <property type="term" value="P:protein transport"/>
    <property type="evidence" value="ECO:0007669"/>
    <property type="project" value="UniProtKB-KW"/>
</dbReference>
<evidence type="ECO:0000256" key="7">
    <source>
        <dbReference type="ARBA" id="ARBA00022927"/>
    </source>
</evidence>
<dbReference type="PANTHER" id="PTHR10969">
    <property type="entry name" value="MICROTUBULE-ASSOCIATED PROTEINS 1A/1B LIGHT CHAIN 3-RELATED"/>
    <property type="match status" value="1"/>
</dbReference>
<dbReference type="AlphaFoldDB" id="A0A5E4F1K7"/>
<comment type="similarity">
    <text evidence="4 11">Belongs to the ATG8 family.</text>
</comment>
<evidence type="ECO:0000313" key="12">
    <source>
        <dbReference type="EMBL" id="VVA21592.1"/>
    </source>
</evidence>
<protein>
    <recommendedName>
        <fullName evidence="11">Autophagy-related protein</fullName>
    </recommendedName>
</protein>
<comment type="function">
    <text evidence="1">Ubiquitin-like modifier involved in autophagosomes formation. May mediate the delivery of the autophagosomes to the vacuole via the microtubule cytoskeleton.</text>
</comment>
<evidence type="ECO:0000256" key="10">
    <source>
        <dbReference type="ARBA" id="ARBA00023288"/>
    </source>
</evidence>
<evidence type="ECO:0000256" key="1">
    <source>
        <dbReference type="ARBA" id="ARBA00003307"/>
    </source>
</evidence>
<dbReference type="Proteomes" id="UP000327085">
    <property type="component" value="Chromosome 4"/>
</dbReference>
<dbReference type="GO" id="GO:0005874">
    <property type="term" value="C:microtubule"/>
    <property type="evidence" value="ECO:0007669"/>
    <property type="project" value="UniProtKB-KW"/>
</dbReference>
<accession>A0A5E4F1K7</accession>
<keyword evidence="8" id="KW-0472">Membrane</keyword>
<organism evidence="12 13">
    <name type="scientific">Prunus dulcis</name>
    <name type="common">Almond</name>
    <name type="synonym">Amygdalus dulcis</name>
    <dbReference type="NCBI Taxonomy" id="3755"/>
    <lineage>
        <taxon>Eukaryota</taxon>
        <taxon>Viridiplantae</taxon>
        <taxon>Streptophyta</taxon>
        <taxon>Embryophyta</taxon>
        <taxon>Tracheophyta</taxon>
        <taxon>Spermatophyta</taxon>
        <taxon>Magnoliopsida</taxon>
        <taxon>eudicotyledons</taxon>
        <taxon>Gunneridae</taxon>
        <taxon>Pentapetalae</taxon>
        <taxon>rosids</taxon>
        <taxon>fabids</taxon>
        <taxon>Rosales</taxon>
        <taxon>Rosaceae</taxon>
        <taxon>Amygdaloideae</taxon>
        <taxon>Amygdaleae</taxon>
        <taxon>Prunus</taxon>
    </lineage>
</organism>
<evidence type="ECO:0000256" key="4">
    <source>
        <dbReference type="ARBA" id="ARBA00007293"/>
    </source>
</evidence>
<evidence type="ECO:0000256" key="11">
    <source>
        <dbReference type="RuleBase" id="RU004384"/>
    </source>
</evidence>
<keyword evidence="9" id="KW-0963">Cytoplasm</keyword>
<evidence type="ECO:0000313" key="13">
    <source>
        <dbReference type="Proteomes" id="UP000327085"/>
    </source>
</evidence>
<keyword evidence="5" id="KW-0493">Microtubule</keyword>
<dbReference type="Pfam" id="PF02991">
    <property type="entry name" value="ATG8"/>
    <property type="match status" value="1"/>
</dbReference>
<dbReference type="SUPFAM" id="SSF54236">
    <property type="entry name" value="Ubiquitin-like"/>
    <property type="match status" value="1"/>
</dbReference>
<dbReference type="InterPro" id="IPR029071">
    <property type="entry name" value="Ubiquitin-like_domsf"/>
</dbReference>
<evidence type="ECO:0000256" key="3">
    <source>
        <dbReference type="ARBA" id="ARBA00004370"/>
    </source>
</evidence>
<dbReference type="GO" id="GO:0005776">
    <property type="term" value="C:autophagosome"/>
    <property type="evidence" value="ECO:0007669"/>
    <property type="project" value="UniProtKB-ARBA"/>
</dbReference>
<proteinExistence type="inferred from homology"/>
<dbReference type="Gramene" id="VVA21592">
    <property type="protein sequence ID" value="VVA21592"/>
    <property type="gene ID" value="Prudul26B016190"/>
</dbReference>
<keyword evidence="9" id="KW-0206">Cytoskeleton</keyword>
<dbReference type="OMA" id="RWKLANC"/>
<keyword evidence="6" id="KW-0833">Ubl conjugation pathway</keyword>
<reference evidence="13" key="1">
    <citation type="journal article" date="2020" name="Plant J.">
        <title>Transposons played a major role in the diversification between the closely related almond and peach genomes: results from the almond genome sequence.</title>
        <authorList>
            <person name="Alioto T."/>
            <person name="Alexiou K.G."/>
            <person name="Bardil A."/>
            <person name="Barteri F."/>
            <person name="Castanera R."/>
            <person name="Cruz F."/>
            <person name="Dhingra A."/>
            <person name="Duval H."/>
            <person name="Fernandez I Marti A."/>
            <person name="Frias L."/>
            <person name="Galan B."/>
            <person name="Garcia J.L."/>
            <person name="Howad W."/>
            <person name="Gomez-Garrido J."/>
            <person name="Gut M."/>
            <person name="Julca I."/>
            <person name="Morata J."/>
            <person name="Puigdomenech P."/>
            <person name="Ribeca P."/>
            <person name="Rubio Cabetas M.J."/>
            <person name="Vlasova A."/>
            <person name="Wirthensohn M."/>
            <person name="Garcia-Mas J."/>
            <person name="Gabaldon T."/>
            <person name="Casacuberta J.M."/>
            <person name="Arus P."/>
        </authorList>
    </citation>
    <scope>NUCLEOTIDE SEQUENCE [LARGE SCALE GENOMIC DNA]</scope>
    <source>
        <strain evidence="13">cv. Texas</strain>
    </source>
</reference>
<keyword evidence="10" id="KW-0449">Lipoprotein</keyword>
<dbReference type="InParanoid" id="A0A5E4F1K7"/>
<sequence>MERSPEKVGIKHAEENLDDTENLSRWKLANCNRKEPQQRSVVVGVSPWPKALATLKIIWMVVKNAAAAASLSVIPDINKMKKKKKRKPTIVISPVRALLLDTWNMRHVWKNADGTSSNEKHIDPWLLRETHPDLVPVAVEKDARSDIAEIDVKKYLVPKDALLGDFIAYVRMWIFLKKKKPMFVFFKNTVPPTGASMGAVDEENKDDDGFLHMTYSGNDAFSYSGNVVTC</sequence>
<keyword evidence="11" id="KW-0072">Autophagy</keyword>
<comment type="subcellular location">
    <subcellularLocation>
        <location evidence="2">Cytoplasm</location>
        <location evidence="2">Cytoskeleton</location>
    </subcellularLocation>
    <subcellularLocation>
        <location evidence="3">Membrane</location>
    </subcellularLocation>
</comment>
<dbReference type="GO" id="GO:0016020">
    <property type="term" value="C:membrane"/>
    <property type="evidence" value="ECO:0007669"/>
    <property type="project" value="UniProtKB-SubCell"/>
</dbReference>
<gene>
    <name evidence="12" type="ORF">ALMOND_2B016190</name>
</gene>
<dbReference type="GO" id="GO:0006914">
    <property type="term" value="P:autophagy"/>
    <property type="evidence" value="ECO:0007669"/>
    <property type="project" value="UniProtKB-KW"/>
</dbReference>
<evidence type="ECO:0000256" key="6">
    <source>
        <dbReference type="ARBA" id="ARBA00022786"/>
    </source>
</evidence>